<protein>
    <submittedName>
        <fullName evidence="2">Putative secreted protein</fullName>
    </submittedName>
</protein>
<proteinExistence type="predicted"/>
<feature type="signal peptide" evidence="1">
    <location>
        <begin position="1"/>
        <end position="21"/>
    </location>
</feature>
<dbReference type="AlphaFoldDB" id="A0A6B0UPQ1"/>
<evidence type="ECO:0000256" key="1">
    <source>
        <dbReference type="SAM" id="SignalP"/>
    </source>
</evidence>
<sequence length="126" mass="14221">MRQYFWILCIGIRLSICGVQAVSMYGYVDPSKSHMSEACRQALQVRMQQRCQPPGFYPGKGHVSISPRSETLVTYIVNRSTPFKKFRRYTTIPPLSSPPLLLLSTASVTRLLEAPTFLLAAARLQQ</sequence>
<reference evidence="2" key="1">
    <citation type="submission" date="2019-12" db="EMBL/GenBank/DDBJ databases">
        <title>An insight into the sialome of adult female Ixodes ricinus ticks feeding for 6 days.</title>
        <authorList>
            <person name="Perner J."/>
            <person name="Ribeiro J.M.C."/>
        </authorList>
    </citation>
    <scope>NUCLEOTIDE SEQUENCE</scope>
    <source>
        <strain evidence="2">Semi-engorged</strain>
        <tissue evidence="2">Salivary glands</tissue>
    </source>
</reference>
<accession>A0A6B0UPQ1</accession>
<keyword evidence="1" id="KW-0732">Signal</keyword>
<feature type="chain" id="PRO_5025459099" evidence="1">
    <location>
        <begin position="22"/>
        <end position="126"/>
    </location>
</feature>
<evidence type="ECO:0000313" key="2">
    <source>
        <dbReference type="EMBL" id="MXU91830.1"/>
    </source>
</evidence>
<dbReference type="EMBL" id="GIFC01009747">
    <property type="protein sequence ID" value="MXU91830.1"/>
    <property type="molecule type" value="Transcribed_RNA"/>
</dbReference>
<name>A0A6B0UPQ1_IXORI</name>
<organism evidence="2">
    <name type="scientific">Ixodes ricinus</name>
    <name type="common">Common tick</name>
    <name type="synonym">Acarus ricinus</name>
    <dbReference type="NCBI Taxonomy" id="34613"/>
    <lineage>
        <taxon>Eukaryota</taxon>
        <taxon>Metazoa</taxon>
        <taxon>Ecdysozoa</taxon>
        <taxon>Arthropoda</taxon>
        <taxon>Chelicerata</taxon>
        <taxon>Arachnida</taxon>
        <taxon>Acari</taxon>
        <taxon>Parasitiformes</taxon>
        <taxon>Ixodida</taxon>
        <taxon>Ixodoidea</taxon>
        <taxon>Ixodidae</taxon>
        <taxon>Ixodinae</taxon>
        <taxon>Ixodes</taxon>
    </lineage>
</organism>